<evidence type="ECO:0000256" key="1">
    <source>
        <dbReference type="SAM" id="MobiDB-lite"/>
    </source>
</evidence>
<reference evidence="3" key="1">
    <citation type="journal article" date="2005" name="Nature">
        <title>The map-based sequence of the rice genome.</title>
        <authorList>
            <consortium name="International rice genome sequencing project (IRGSP)"/>
            <person name="Matsumoto T."/>
            <person name="Wu J."/>
            <person name="Kanamori H."/>
            <person name="Katayose Y."/>
            <person name="Fujisawa M."/>
            <person name="Namiki N."/>
            <person name="Mizuno H."/>
            <person name="Yamamoto K."/>
            <person name="Antonio B.A."/>
            <person name="Baba T."/>
            <person name="Sakata K."/>
            <person name="Nagamura Y."/>
            <person name="Aoki H."/>
            <person name="Arikawa K."/>
            <person name="Arita K."/>
            <person name="Bito T."/>
            <person name="Chiden Y."/>
            <person name="Fujitsuka N."/>
            <person name="Fukunaka R."/>
            <person name="Hamada M."/>
            <person name="Harada C."/>
            <person name="Hayashi A."/>
            <person name="Hijishita S."/>
            <person name="Honda M."/>
            <person name="Hosokawa S."/>
            <person name="Ichikawa Y."/>
            <person name="Idonuma A."/>
            <person name="Iijima M."/>
            <person name="Ikeda M."/>
            <person name="Ikeno M."/>
            <person name="Ito K."/>
            <person name="Ito S."/>
            <person name="Ito T."/>
            <person name="Ito Y."/>
            <person name="Ito Y."/>
            <person name="Iwabuchi A."/>
            <person name="Kamiya K."/>
            <person name="Karasawa W."/>
            <person name="Kurita K."/>
            <person name="Katagiri S."/>
            <person name="Kikuta A."/>
            <person name="Kobayashi H."/>
            <person name="Kobayashi N."/>
            <person name="Machita K."/>
            <person name="Maehara T."/>
            <person name="Masukawa M."/>
            <person name="Mizubayashi T."/>
            <person name="Mukai Y."/>
            <person name="Nagasaki H."/>
            <person name="Nagata Y."/>
            <person name="Naito S."/>
            <person name="Nakashima M."/>
            <person name="Nakama Y."/>
            <person name="Nakamichi Y."/>
            <person name="Nakamura M."/>
            <person name="Meguro A."/>
            <person name="Negishi M."/>
            <person name="Ohta I."/>
            <person name="Ohta T."/>
            <person name="Okamoto M."/>
            <person name="Ono N."/>
            <person name="Saji S."/>
            <person name="Sakaguchi M."/>
            <person name="Sakai K."/>
            <person name="Shibata M."/>
            <person name="Shimokawa T."/>
            <person name="Song J."/>
            <person name="Takazaki Y."/>
            <person name="Terasawa K."/>
            <person name="Tsugane M."/>
            <person name="Tsuji K."/>
            <person name="Ueda S."/>
            <person name="Waki K."/>
            <person name="Yamagata H."/>
            <person name="Yamamoto M."/>
            <person name="Yamamoto S."/>
            <person name="Yamane H."/>
            <person name="Yoshiki S."/>
            <person name="Yoshihara R."/>
            <person name="Yukawa K."/>
            <person name="Zhong H."/>
            <person name="Yano M."/>
            <person name="Yuan Q."/>
            <person name="Ouyang S."/>
            <person name="Liu J."/>
            <person name="Jones K.M."/>
            <person name="Gansberger K."/>
            <person name="Moffat K."/>
            <person name="Hill J."/>
            <person name="Bera J."/>
            <person name="Fadrosh D."/>
            <person name="Jin S."/>
            <person name="Johri S."/>
            <person name="Kim M."/>
            <person name="Overton L."/>
            <person name="Reardon M."/>
            <person name="Tsitrin T."/>
            <person name="Vuong H."/>
            <person name="Weaver B."/>
            <person name="Ciecko A."/>
            <person name="Tallon L."/>
            <person name="Jackson J."/>
            <person name="Pai G."/>
            <person name="Aken S.V."/>
            <person name="Utterback T."/>
            <person name="Reidmuller S."/>
            <person name="Feldblyum T."/>
            <person name="Hsiao J."/>
            <person name="Zismann V."/>
            <person name="Iobst S."/>
            <person name="de Vazeille A.R."/>
            <person name="Buell C.R."/>
            <person name="Ying K."/>
            <person name="Li Y."/>
            <person name="Lu T."/>
            <person name="Huang Y."/>
            <person name="Zhao Q."/>
            <person name="Feng Q."/>
            <person name="Zhang L."/>
            <person name="Zhu J."/>
            <person name="Weng Q."/>
            <person name="Mu J."/>
            <person name="Lu Y."/>
            <person name="Fan D."/>
            <person name="Liu Y."/>
            <person name="Guan J."/>
            <person name="Zhang Y."/>
            <person name="Yu S."/>
            <person name="Liu X."/>
            <person name="Zhang Y."/>
            <person name="Hong G."/>
            <person name="Han B."/>
            <person name="Choisne N."/>
            <person name="Demange N."/>
            <person name="Orjeda G."/>
            <person name="Samain S."/>
            <person name="Cattolico L."/>
            <person name="Pelletier E."/>
            <person name="Couloux A."/>
            <person name="Segurens B."/>
            <person name="Wincker P."/>
            <person name="D'Hont A."/>
            <person name="Scarpelli C."/>
            <person name="Weissenbach J."/>
            <person name="Salanoubat M."/>
            <person name="Quetier F."/>
            <person name="Yu Y."/>
            <person name="Kim H.R."/>
            <person name="Rambo T."/>
            <person name="Currie J."/>
            <person name="Collura K."/>
            <person name="Luo M."/>
            <person name="Yang T."/>
            <person name="Ammiraju J.S.S."/>
            <person name="Engler F."/>
            <person name="Soderlund C."/>
            <person name="Wing R.A."/>
            <person name="Palmer L.E."/>
            <person name="de la Bastide M."/>
            <person name="Spiegel L."/>
            <person name="Nascimento L."/>
            <person name="Zutavern T."/>
            <person name="O'Shaughnessy A."/>
            <person name="Dike S."/>
            <person name="Dedhia N."/>
            <person name="Preston R."/>
            <person name="Balija V."/>
            <person name="McCombie W.R."/>
            <person name="Chow T."/>
            <person name="Chen H."/>
            <person name="Chung M."/>
            <person name="Chen C."/>
            <person name="Shaw J."/>
            <person name="Wu H."/>
            <person name="Hsiao K."/>
            <person name="Chao Y."/>
            <person name="Chu M."/>
            <person name="Cheng C."/>
            <person name="Hour A."/>
            <person name="Lee P."/>
            <person name="Lin S."/>
            <person name="Lin Y."/>
            <person name="Liou J."/>
            <person name="Liu S."/>
            <person name="Hsing Y."/>
            <person name="Raghuvanshi S."/>
            <person name="Mohanty A."/>
            <person name="Bharti A.K."/>
            <person name="Gaur A."/>
            <person name="Gupta V."/>
            <person name="Kumar D."/>
            <person name="Ravi V."/>
            <person name="Vij S."/>
            <person name="Kapur A."/>
            <person name="Khurana P."/>
            <person name="Khurana P."/>
            <person name="Khurana J.P."/>
            <person name="Tyagi A.K."/>
            <person name="Gaikwad K."/>
            <person name="Singh A."/>
            <person name="Dalal V."/>
            <person name="Srivastava S."/>
            <person name="Dixit A."/>
            <person name="Pal A.K."/>
            <person name="Ghazi I.A."/>
            <person name="Yadav M."/>
            <person name="Pandit A."/>
            <person name="Bhargava A."/>
            <person name="Sureshbabu K."/>
            <person name="Batra K."/>
            <person name="Sharma T.R."/>
            <person name="Mohapatra T."/>
            <person name="Singh N.K."/>
            <person name="Messing J."/>
            <person name="Nelson A.B."/>
            <person name="Fuks G."/>
            <person name="Kavchok S."/>
            <person name="Keizer G."/>
            <person name="Linton E."/>
            <person name="Llaca V."/>
            <person name="Song R."/>
            <person name="Tanyolac B."/>
            <person name="Young S."/>
            <person name="Ho-Il K."/>
            <person name="Hahn J.H."/>
            <person name="Sangsakoo G."/>
            <person name="Vanavichit A."/>
            <person name="de Mattos Luiz.A.T."/>
            <person name="Zimmer P.D."/>
            <person name="Malone G."/>
            <person name="Dellagostin O."/>
            <person name="de Oliveira A.C."/>
            <person name="Bevan M."/>
            <person name="Bancroft I."/>
            <person name="Minx P."/>
            <person name="Cordum H."/>
            <person name="Wilson R."/>
            <person name="Cheng Z."/>
            <person name="Jin W."/>
            <person name="Jiang J."/>
            <person name="Leong S.A."/>
            <person name="Iwama H."/>
            <person name="Gojobori T."/>
            <person name="Itoh T."/>
            <person name="Niimura Y."/>
            <person name="Fujii Y."/>
            <person name="Habara T."/>
            <person name="Sakai H."/>
            <person name="Sato Y."/>
            <person name="Wilson G."/>
            <person name="Kumar K."/>
            <person name="McCouch S."/>
            <person name="Juretic N."/>
            <person name="Hoen D."/>
            <person name="Wright S."/>
            <person name="Bruskiewich R."/>
            <person name="Bureau T."/>
            <person name="Miyao A."/>
            <person name="Hirochika H."/>
            <person name="Nishikawa T."/>
            <person name="Kadowaki K."/>
            <person name="Sugiura M."/>
            <person name="Burr B."/>
            <person name="Sasaki T."/>
        </authorList>
    </citation>
    <scope>NUCLEOTIDE SEQUENCE [LARGE SCALE GENOMIC DNA]</scope>
    <source>
        <strain evidence="3">cv. Nipponbare</strain>
    </source>
</reference>
<dbReference type="InParanoid" id="A0A0P0W712"/>
<dbReference type="Proteomes" id="UP000059680">
    <property type="component" value="Chromosome 4"/>
</dbReference>
<accession>A0A0P0W712</accession>
<organism evidence="2 3">
    <name type="scientific">Oryza sativa subsp. japonica</name>
    <name type="common">Rice</name>
    <dbReference type="NCBI Taxonomy" id="39947"/>
    <lineage>
        <taxon>Eukaryota</taxon>
        <taxon>Viridiplantae</taxon>
        <taxon>Streptophyta</taxon>
        <taxon>Embryophyta</taxon>
        <taxon>Tracheophyta</taxon>
        <taxon>Spermatophyta</taxon>
        <taxon>Magnoliopsida</taxon>
        <taxon>Liliopsida</taxon>
        <taxon>Poales</taxon>
        <taxon>Poaceae</taxon>
        <taxon>BOP clade</taxon>
        <taxon>Oryzoideae</taxon>
        <taxon>Oryzeae</taxon>
        <taxon>Oryzinae</taxon>
        <taxon>Oryza</taxon>
        <taxon>Oryza sativa</taxon>
    </lineage>
</organism>
<sequence length="84" mass="8078">MGPATATAGGSGRGGGGRRQIRGGGSVRPSCSSATDLMAVAASAPSRCDDAAGTQWARTRGGLGPVAAEGSDTDNGNDDSRGGR</sequence>
<feature type="compositionally biased region" description="Gly residues" evidence="1">
    <location>
        <begin position="9"/>
        <end position="26"/>
    </location>
</feature>
<dbReference type="EMBL" id="AP014960">
    <property type="protein sequence ID" value="BAS87845.1"/>
    <property type="molecule type" value="Genomic_DNA"/>
</dbReference>
<feature type="region of interest" description="Disordered" evidence="1">
    <location>
        <begin position="1"/>
        <end position="84"/>
    </location>
</feature>
<reference evidence="2 3" key="3">
    <citation type="journal article" date="2013" name="Rice">
        <title>Improvement of the Oryza sativa Nipponbare reference genome using next generation sequence and optical map data.</title>
        <authorList>
            <person name="Kawahara Y."/>
            <person name="de la Bastide M."/>
            <person name="Hamilton J.P."/>
            <person name="Kanamori H."/>
            <person name="McCombie W.R."/>
            <person name="Ouyang S."/>
            <person name="Schwartz D.C."/>
            <person name="Tanaka T."/>
            <person name="Wu J."/>
            <person name="Zhou S."/>
            <person name="Childs K.L."/>
            <person name="Davidson R.M."/>
            <person name="Lin H."/>
            <person name="Quesada-Ocampo L."/>
            <person name="Vaillancourt B."/>
            <person name="Sakai H."/>
            <person name="Lee S.S."/>
            <person name="Kim J."/>
            <person name="Numa H."/>
            <person name="Itoh T."/>
            <person name="Buell C.R."/>
            <person name="Matsumoto T."/>
        </authorList>
    </citation>
    <scope>NUCLEOTIDE SEQUENCE [LARGE SCALE GENOMIC DNA]</scope>
    <source>
        <strain evidence="3">cv. Nipponbare</strain>
    </source>
</reference>
<name>A0A0P0W712_ORYSJ</name>
<evidence type="ECO:0000313" key="3">
    <source>
        <dbReference type="Proteomes" id="UP000059680"/>
    </source>
</evidence>
<protein>
    <submittedName>
        <fullName evidence="2">Os04g0161624 protein</fullName>
    </submittedName>
</protein>
<reference evidence="2 3" key="2">
    <citation type="journal article" date="2013" name="Plant Cell Physiol.">
        <title>Rice Annotation Project Database (RAP-DB): an integrative and interactive database for rice genomics.</title>
        <authorList>
            <person name="Sakai H."/>
            <person name="Lee S.S."/>
            <person name="Tanaka T."/>
            <person name="Numa H."/>
            <person name="Kim J."/>
            <person name="Kawahara Y."/>
            <person name="Wakimoto H."/>
            <person name="Yang C.C."/>
            <person name="Iwamoto M."/>
            <person name="Abe T."/>
            <person name="Yamada Y."/>
            <person name="Muto A."/>
            <person name="Inokuchi H."/>
            <person name="Ikemura T."/>
            <person name="Matsumoto T."/>
            <person name="Sasaki T."/>
            <person name="Itoh T."/>
        </authorList>
    </citation>
    <scope>NUCLEOTIDE SEQUENCE [LARGE SCALE GENOMIC DNA]</scope>
    <source>
        <strain evidence="3">cv. Nipponbare</strain>
    </source>
</reference>
<evidence type="ECO:0000313" key="2">
    <source>
        <dbReference type="EMBL" id="BAS87845.1"/>
    </source>
</evidence>
<dbReference type="AlphaFoldDB" id="A0A0P0W712"/>
<gene>
    <name evidence="2" type="ordered locus">Os04g0161624</name>
    <name evidence="2" type="ORF">OSNPB_040161624</name>
</gene>
<dbReference type="PaxDb" id="39947-A0A0P0W712"/>
<proteinExistence type="predicted"/>
<keyword evidence="3" id="KW-1185">Reference proteome</keyword>